<keyword evidence="10 17" id="KW-0249">Electron transport</keyword>
<evidence type="ECO:0000256" key="10">
    <source>
        <dbReference type="ARBA" id="ARBA00022982"/>
    </source>
</evidence>
<feature type="domain" description="NADH:quinone oxidoreductase/Mrp antiporter transmembrane" evidence="18">
    <location>
        <begin position="108"/>
        <end position="390"/>
    </location>
</feature>
<evidence type="ECO:0000256" key="11">
    <source>
        <dbReference type="ARBA" id="ARBA00022989"/>
    </source>
</evidence>
<dbReference type="InterPro" id="IPR000260">
    <property type="entry name" value="NADH4_N"/>
</dbReference>
<gene>
    <name evidence="20" type="primary">ND4</name>
</gene>
<comment type="function">
    <text evidence="17">Core subunit of the mitochondrial membrane respiratory chain NADH dehydrogenase (Complex I) which catalyzes electron transfer from NADH through the respiratory chain, using ubiquinone as an electron acceptor. Essential for the catalytic activity and assembly of complex I.</text>
</comment>
<evidence type="ECO:0000256" key="16">
    <source>
        <dbReference type="ARBA" id="ARBA00049551"/>
    </source>
</evidence>
<dbReference type="GO" id="GO:0008137">
    <property type="term" value="F:NADH dehydrogenase (ubiquinone) activity"/>
    <property type="evidence" value="ECO:0007669"/>
    <property type="project" value="UniProtKB-UniRule"/>
</dbReference>
<keyword evidence="7 17" id="KW-0679">Respiratory chain</keyword>
<comment type="catalytic activity">
    <reaction evidence="16 17">
        <text>a ubiquinone + NADH + 5 H(+)(in) = a ubiquinol + NAD(+) + 4 H(+)(out)</text>
        <dbReference type="Rhea" id="RHEA:29091"/>
        <dbReference type="Rhea" id="RHEA-COMP:9565"/>
        <dbReference type="Rhea" id="RHEA-COMP:9566"/>
        <dbReference type="ChEBI" id="CHEBI:15378"/>
        <dbReference type="ChEBI" id="CHEBI:16389"/>
        <dbReference type="ChEBI" id="CHEBI:17976"/>
        <dbReference type="ChEBI" id="CHEBI:57540"/>
        <dbReference type="ChEBI" id="CHEBI:57945"/>
        <dbReference type="EC" id="7.1.1.2"/>
    </reaction>
</comment>
<dbReference type="Pfam" id="PF00361">
    <property type="entry name" value="Proton_antipo_M"/>
    <property type="match status" value="1"/>
</dbReference>
<reference evidence="20" key="1">
    <citation type="journal article" date="2016" name="Genet. Mol. Res.">
        <title>Molecular phylogenetic and dating analysis of pierid butterfly species using complete mitochondrial genomes.</title>
        <authorList>
            <person name="Cao Y."/>
            <person name="Hao J.S."/>
            <person name="Sun X.Y."/>
            <person name="Zheng B."/>
            <person name="Yang Q."/>
        </authorList>
    </citation>
    <scope>NUCLEOTIDE SEQUENCE</scope>
</reference>
<name>A0A3G1GMF0_APOBI</name>
<dbReference type="GO" id="GO:0048039">
    <property type="term" value="F:ubiquinone binding"/>
    <property type="evidence" value="ECO:0007669"/>
    <property type="project" value="TreeGrafter"/>
</dbReference>
<feature type="transmembrane region" description="Helical" evidence="17">
    <location>
        <begin position="181"/>
        <end position="204"/>
    </location>
</feature>
<evidence type="ECO:0000256" key="13">
    <source>
        <dbReference type="ARBA" id="ARBA00023075"/>
    </source>
</evidence>
<evidence type="ECO:0000256" key="6">
    <source>
        <dbReference type="ARBA" id="ARBA00022448"/>
    </source>
</evidence>
<keyword evidence="6 17" id="KW-0813">Transport</keyword>
<feature type="transmembrane region" description="Helical" evidence="17">
    <location>
        <begin position="376"/>
        <end position="401"/>
    </location>
</feature>
<dbReference type="GO" id="GO:0042773">
    <property type="term" value="P:ATP synthesis coupled electron transport"/>
    <property type="evidence" value="ECO:0007669"/>
    <property type="project" value="InterPro"/>
</dbReference>
<dbReference type="CTD" id="4538"/>
<feature type="transmembrane region" description="Helical" evidence="17">
    <location>
        <begin position="216"/>
        <end position="236"/>
    </location>
</feature>
<sequence>MMKIFFFMLFMIPLCFLNNMFWLVQLMLFLMMFLFMNISMNSLNFCNLSYMLGCDMISFGLIMLSIWICSLMVMASENLFKHKYYYNLFLMNILFLLIMLFLTFSMMNILMFYLFFEGSLIPTLILVLGWGYQPERIQAGLYLLFYTLFLSLPLLLGLFFIFDFTNTMMMYMYKFYESNSFILYLSMVLSFFVKMPMYFVHLWLPKAHVEAPISGSMILAGIMLKLGGYGLLRVMIVFQKMTLKIGNLWIVISLVGGFFISLKCFCQVDMKSLIAYSSVAHMGLVIGGIMTLNYWGFLGSYILMIGHGLCSSGMFCLSNINYERLGSRSLFINKGMMSFMPLMSLWWFLFMISNMAAPPSMNFLGEVELINSMVSWSWLTMIMLMLISFFSAGYSLYLFSYSQHGEYNMGLYSFYVGVSREYLLLFLHWLPLNIIFLKFDYSIWF</sequence>
<dbReference type="PRINTS" id="PR01437">
    <property type="entry name" value="NUOXDRDTASE4"/>
</dbReference>
<dbReference type="PANTHER" id="PTHR43507">
    <property type="entry name" value="NADH-UBIQUINONE OXIDOREDUCTASE CHAIN 4"/>
    <property type="match status" value="1"/>
</dbReference>
<evidence type="ECO:0000256" key="2">
    <source>
        <dbReference type="ARBA" id="ARBA00004225"/>
    </source>
</evidence>
<feature type="transmembrane region" description="Helical" evidence="17">
    <location>
        <begin position="48"/>
        <end position="73"/>
    </location>
</feature>
<dbReference type="GeneID" id="31081594"/>
<dbReference type="EMBL" id="KX495165">
    <property type="protein sequence ID" value="APU93491.1"/>
    <property type="molecule type" value="Genomic_DNA"/>
</dbReference>
<evidence type="ECO:0000256" key="15">
    <source>
        <dbReference type="ARBA" id="ARBA00023136"/>
    </source>
</evidence>
<keyword evidence="11 17" id="KW-1133">Transmembrane helix</keyword>
<comment type="similarity">
    <text evidence="3 17">Belongs to the complex I subunit 4 family.</text>
</comment>
<accession>A0A3G1GMF0</accession>
<evidence type="ECO:0000313" key="20">
    <source>
        <dbReference type="EMBL" id="APU93491.1"/>
    </source>
</evidence>
<evidence type="ECO:0000256" key="5">
    <source>
        <dbReference type="ARBA" id="ARBA00021006"/>
    </source>
</evidence>
<keyword evidence="13 17" id="KW-0830">Ubiquinone</keyword>
<dbReference type="Pfam" id="PF01059">
    <property type="entry name" value="Oxidored_q5_N"/>
    <property type="match status" value="1"/>
</dbReference>
<evidence type="ECO:0000256" key="3">
    <source>
        <dbReference type="ARBA" id="ARBA00009025"/>
    </source>
</evidence>
<dbReference type="GO" id="GO:0015990">
    <property type="term" value="P:electron transport coupled proton transport"/>
    <property type="evidence" value="ECO:0007669"/>
    <property type="project" value="TreeGrafter"/>
</dbReference>
<comment type="function">
    <text evidence="1">Core subunit of the mitochondrial membrane respiratory chain NADH dehydrogenase (Complex I) that is believed to belong to the minimal assembly required for catalysis. Complex I functions in the transfer of electrons from NADH to the respiratory chain. The immediate electron acceptor for the enzyme is believed to be ubiquinone.</text>
</comment>
<dbReference type="GO" id="GO:0003954">
    <property type="term" value="F:NADH dehydrogenase activity"/>
    <property type="evidence" value="ECO:0007669"/>
    <property type="project" value="TreeGrafter"/>
</dbReference>
<dbReference type="AlphaFoldDB" id="A0A3G1GMF0"/>
<dbReference type="InterPro" id="IPR001750">
    <property type="entry name" value="ND/Mrp_TM"/>
</dbReference>
<feature type="domain" description="NADH:ubiquinone oxidoreductase chain 4 N-terminal" evidence="19">
    <location>
        <begin position="1"/>
        <end position="103"/>
    </location>
</feature>
<keyword evidence="12 17" id="KW-0520">NAD</keyword>
<comment type="subcellular location">
    <subcellularLocation>
        <location evidence="2 17">Mitochondrion membrane</location>
        <topology evidence="2 17">Multi-pass membrane protein</topology>
    </subcellularLocation>
</comment>
<feature type="transmembrane region" description="Helical" evidence="17">
    <location>
        <begin position="7"/>
        <end position="36"/>
    </location>
</feature>
<feature type="transmembrane region" description="Helical" evidence="17">
    <location>
        <begin position="248"/>
        <end position="266"/>
    </location>
</feature>
<evidence type="ECO:0000256" key="12">
    <source>
        <dbReference type="ARBA" id="ARBA00023027"/>
    </source>
</evidence>
<dbReference type="PANTHER" id="PTHR43507:SF20">
    <property type="entry name" value="NADH-UBIQUINONE OXIDOREDUCTASE CHAIN 4"/>
    <property type="match status" value="1"/>
</dbReference>
<evidence type="ECO:0000256" key="14">
    <source>
        <dbReference type="ARBA" id="ARBA00023128"/>
    </source>
</evidence>
<evidence type="ECO:0000256" key="1">
    <source>
        <dbReference type="ARBA" id="ARBA00003257"/>
    </source>
</evidence>
<feature type="transmembrane region" description="Helical" evidence="17">
    <location>
        <begin position="273"/>
        <end position="292"/>
    </location>
</feature>
<evidence type="ECO:0000256" key="7">
    <source>
        <dbReference type="ARBA" id="ARBA00022660"/>
    </source>
</evidence>
<organism evidence="20">
    <name type="scientific">Aporia bieti</name>
    <name type="common">Oberthur's black-veined white butterfly</name>
    <dbReference type="NCBI Taxonomy" id="441315"/>
    <lineage>
        <taxon>Eukaryota</taxon>
        <taxon>Metazoa</taxon>
        <taxon>Ecdysozoa</taxon>
        <taxon>Arthropoda</taxon>
        <taxon>Hexapoda</taxon>
        <taxon>Insecta</taxon>
        <taxon>Pterygota</taxon>
        <taxon>Neoptera</taxon>
        <taxon>Endopterygota</taxon>
        <taxon>Lepidoptera</taxon>
        <taxon>Glossata</taxon>
        <taxon>Ditrysia</taxon>
        <taxon>Papilionoidea</taxon>
        <taxon>Pieridae</taxon>
        <taxon>Pierinae</taxon>
        <taxon>Aporia</taxon>
    </lineage>
</organism>
<feature type="transmembrane region" description="Helical" evidence="17">
    <location>
        <begin position="422"/>
        <end position="439"/>
    </location>
</feature>
<keyword evidence="8 17" id="KW-0812">Transmembrane</keyword>
<dbReference type="GO" id="GO:0031966">
    <property type="term" value="C:mitochondrial membrane"/>
    <property type="evidence" value="ECO:0007669"/>
    <property type="project" value="UniProtKB-SubCell"/>
</dbReference>
<evidence type="ECO:0000256" key="17">
    <source>
        <dbReference type="RuleBase" id="RU003297"/>
    </source>
</evidence>
<feature type="transmembrane region" description="Helical" evidence="17">
    <location>
        <begin position="338"/>
        <end position="356"/>
    </location>
</feature>
<proteinExistence type="inferred from homology"/>
<dbReference type="InterPro" id="IPR003918">
    <property type="entry name" value="NADH_UbQ_OxRdtase"/>
</dbReference>
<dbReference type="RefSeq" id="YP_009347383.1">
    <property type="nucleotide sequence ID" value="NC_033888.1"/>
</dbReference>
<evidence type="ECO:0000256" key="4">
    <source>
        <dbReference type="ARBA" id="ARBA00012944"/>
    </source>
</evidence>
<keyword evidence="9" id="KW-1278">Translocase</keyword>
<evidence type="ECO:0000259" key="19">
    <source>
        <dbReference type="Pfam" id="PF01059"/>
    </source>
</evidence>
<geneLocation type="mitochondrion" evidence="20"/>
<evidence type="ECO:0000256" key="9">
    <source>
        <dbReference type="ARBA" id="ARBA00022967"/>
    </source>
</evidence>
<feature type="transmembrane region" description="Helical" evidence="17">
    <location>
        <begin position="298"/>
        <end position="317"/>
    </location>
</feature>
<feature type="transmembrane region" description="Helical" evidence="17">
    <location>
        <begin position="110"/>
        <end position="132"/>
    </location>
</feature>
<keyword evidence="14 17" id="KW-0496">Mitochondrion</keyword>
<evidence type="ECO:0000256" key="8">
    <source>
        <dbReference type="ARBA" id="ARBA00022692"/>
    </source>
</evidence>
<evidence type="ECO:0000259" key="18">
    <source>
        <dbReference type="Pfam" id="PF00361"/>
    </source>
</evidence>
<feature type="transmembrane region" description="Helical" evidence="17">
    <location>
        <begin position="139"/>
        <end position="161"/>
    </location>
</feature>
<protein>
    <recommendedName>
        <fullName evidence="5 17">NADH-ubiquinone oxidoreductase chain 4</fullName>
        <ecNumber evidence="4 17">7.1.1.2</ecNumber>
    </recommendedName>
</protein>
<keyword evidence="15 17" id="KW-0472">Membrane</keyword>
<dbReference type="EC" id="7.1.1.2" evidence="4 17"/>
<feature type="transmembrane region" description="Helical" evidence="17">
    <location>
        <begin position="85"/>
        <end position="104"/>
    </location>
</feature>